<proteinExistence type="predicted"/>
<evidence type="ECO:0000313" key="2">
    <source>
        <dbReference type="EMBL" id="ACY96025.1"/>
    </source>
</evidence>
<feature type="region of interest" description="Disordered" evidence="1">
    <location>
        <begin position="256"/>
        <end position="276"/>
    </location>
</feature>
<dbReference type="KEGG" id="tcu:Tcur_0427"/>
<sequence>MAVPFLPLPQKLTPQAAADYLEGCVPPHRLPTWEPILAHLRAASPARPESGRPLAEVVATPLGLWLLRTVYIERNSDPAPLLHRERFPTPGALRDHLFDRLIDALIDARPPLDGPEKNADRFRPRRHRDPRQVRAWLGYLARLLSDQDTRDLAWWRLPTAVPAPASLFKYVTGFMGGLAAGLVGGLASGLTFGGHRAWSMYLVASWWWTWKNLLPRRLMPFLDDCHRLGLLRAIGPIYQFRHAEFQDYLAADHRRAHGTTGGSRAGEETASENAGR</sequence>
<accession>D1A2K5</accession>
<protein>
    <submittedName>
        <fullName evidence="2">Uncharacterized protein</fullName>
    </submittedName>
</protein>
<dbReference type="eggNOG" id="COG5635">
    <property type="taxonomic scope" value="Bacteria"/>
</dbReference>
<dbReference type="EMBL" id="CP001738">
    <property type="protein sequence ID" value="ACY96025.1"/>
    <property type="molecule type" value="Genomic_DNA"/>
</dbReference>
<dbReference type="OrthoDB" id="419058at2"/>
<evidence type="ECO:0000256" key="1">
    <source>
        <dbReference type="SAM" id="MobiDB-lite"/>
    </source>
</evidence>
<evidence type="ECO:0000313" key="3">
    <source>
        <dbReference type="Proteomes" id="UP000001918"/>
    </source>
</evidence>
<reference evidence="2 3" key="1">
    <citation type="journal article" date="2011" name="Stand. Genomic Sci.">
        <title>Complete genome sequence of Thermomonospora curvata type strain (B9).</title>
        <authorList>
            <person name="Chertkov O."/>
            <person name="Sikorski J."/>
            <person name="Nolan M."/>
            <person name="Lapidus A."/>
            <person name="Lucas S."/>
            <person name="Del Rio T.G."/>
            <person name="Tice H."/>
            <person name="Cheng J.F."/>
            <person name="Goodwin L."/>
            <person name="Pitluck S."/>
            <person name="Liolios K."/>
            <person name="Ivanova N."/>
            <person name="Mavromatis K."/>
            <person name="Mikhailova N."/>
            <person name="Ovchinnikova G."/>
            <person name="Pati A."/>
            <person name="Chen A."/>
            <person name="Palaniappan K."/>
            <person name="Djao O.D."/>
            <person name="Land M."/>
            <person name="Hauser L."/>
            <person name="Chang Y.J."/>
            <person name="Jeffries C.D."/>
            <person name="Brettin T."/>
            <person name="Han C."/>
            <person name="Detter J.C."/>
            <person name="Rohde M."/>
            <person name="Goker M."/>
            <person name="Woyke T."/>
            <person name="Bristow J."/>
            <person name="Eisen J.A."/>
            <person name="Markowitz V."/>
            <person name="Hugenholtz P."/>
            <person name="Klenk H.P."/>
            <person name="Kyrpides N.C."/>
        </authorList>
    </citation>
    <scope>NUCLEOTIDE SEQUENCE [LARGE SCALE GENOMIC DNA]</scope>
    <source>
        <strain evidence="3">ATCC 19995 / DSM 43183 / JCM 3096 / KCTC 9072 / NBRC 15933 / NCIMB 10081 / Henssen B9</strain>
    </source>
</reference>
<keyword evidence="3" id="KW-1185">Reference proteome</keyword>
<dbReference type="Proteomes" id="UP000001918">
    <property type="component" value="Chromosome"/>
</dbReference>
<dbReference type="HOGENOM" id="CLU_1008088_0_0_11"/>
<gene>
    <name evidence="2" type="ordered locus">Tcur_0427</name>
</gene>
<name>D1A2K5_THECD</name>
<dbReference type="AlphaFoldDB" id="D1A2K5"/>
<dbReference type="RefSeq" id="WP_012850809.1">
    <property type="nucleotide sequence ID" value="NC_013510.1"/>
</dbReference>
<organism evidence="2 3">
    <name type="scientific">Thermomonospora curvata (strain ATCC 19995 / DSM 43183 / JCM 3096 / KCTC 9072 / NBRC 15933 / NCIMB 10081 / Henssen B9)</name>
    <dbReference type="NCBI Taxonomy" id="471852"/>
    <lineage>
        <taxon>Bacteria</taxon>
        <taxon>Bacillati</taxon>
        <taxon>Actinomycetota</taxon>
        <taxon>Actinomycetes</taxon>
        <taxon>Streptosporangiales</taxon>
        <taxon>Thermomonosporaceae</taxon>
        <taxon>Thermomonospora</taxon>
    </lineage>
</organism>